<feature type="domain" description="RRM" evidence="5">
    <location>
        <begin position="79"/>
        <end position="151"/>
    </location>
</feature>
<dbReference type="InterPro" id="IPR035979">
    <property type="entry name" value="RBD_domain_sf"/>
</dbReference>
<dbReference type="EMBL" id="OC944662">
    <property type="protein sequence ID" value="CAD7662898.1"/>
    <property type="molecule type" value="Genomic_DNA"/>
</dbReference>
<evidence type="ECO:0000256" key="4">
    <source>
        <dbReference type="SAM" id="MobiDB-lite"/>
    </source>
</evidence>
<evidence type="ECO:0000256" key="2">
    <source>
        <dbReference type="ARBA" id="ARBA00022884"/>
    </source>
</evidence>
<dbReference type="InterPro" id="IPR000504">
    <property type="entry name" value="RRM_dom"/>
</dbReference>
<dbReference type="Gene3D" id="3.30.70.330">
    <property type="match status" value="2"/>
</dbReference>
<gene>
    <name evidence="6" type="ORF">ONB1V03_LOCUS19458</name>
</gene>
<evidence type="ECO:0000313" key="6">
    <source>
        <dbReference type="EMBL" id="CAD7662898.1"/>
    </source>
</evidence>
<evidence type="ECO:0000256" key="1">
    <source>
        <dbReference type="ARBA" id="ARBA00022737"/>
    </source>
</evidence>
<feature type="domain" description="RRM" evidence="5">
    <location>
        <begin position="153"/>
        <end position="234"/>
    </location>
</feature>
<dbReference type="Pfam" id="PF00076">
    <property type="entry name" value="RRM_1"/>
    <property type="match status" value="2"/>
</dbReference>
<dbReference type="PROSITE" id="PS50102">
    <property type="entry name" value="RRM"/>
    <property type="match status" value="2"/>
</dbReference>
<dbReference type="AlphaFoldDB" id="A0A7R9MMD4"/>
<dbReference type="Proteomes" id="UP000728032">
    <property type="component" value="Unassembled WGS sequence"/>
</dbReference>
<dbReference type="OrthoDB" id="10067824at2759"/>
<dbReference type="SUPFAM" id="SSF54928">
    <property type="entry name" value="RNA-binding domain, RBD"/>
    <property type="match status" value="1"/>
</dbReference>
<sequence length="304" mass="33500">MSEKRENNAKNDPKGDTTGGQNKALSSASAQKKRKHVDNGGGAQSQSKGPPPQWTRLTGAPAWDLPPHESRDQTFTGRCRLFVANLPQSATEESLRALFGDFGAVSDIYIGKGNQFAFVKMDTRNNAETARAHLDAKLVDGRTLRVRLAAHAAAIRVTQLPPLVSNELLHLAFSSFGSVERAVVSADDRGRSLNEGIVEFARKSSSQAALKKCQNECLLLSATPIPVVVTPLESRDEEEGVLEKSVLHAADYRLERELGPRFADPGSMEWEMARKWKQLADIEAQKREAMESEFRDLRDGLHQQ</sequence>
<dbReference type="GO" id="GO:0003723">
    <property type="term" value="F:RNA binding"/>
    <property type="evidence" value="ECO:0007669"/>
    <property type="project" value="UniProtKB-UniRule"/>
</dbReference>
<organism evidence="6">
    <name type="scientific">Oppiella nova</name>
    <dbReference type="NCBI Taxonomy" id="334625"/>
    <lineage>
        <taxon>Eukaryota</taxon>
        <taxon>Metazoa</taxon>
        <taxon>Ecdysozoa</taxon>
        <taxon>Arthropoda</taxon>
        <taxon>Chelicerata</taxon>
        <taxon>Arachnida</taxon>
        <taxon>Acari</taxon>
        <taxon>Acariformes</taxon>
        <taxon>Sarcoptiformes</taxon>
        <taxon>Oribatida</taxon>
        <taxon>Brachypylina</taxon>
        <taxon>Oppioidea</taxon>
        <taxon>Oppiidae</taxon>
        <taxon>Oppiella</taxon>
    </lineage>
</organism>
<dbReference type="Pfam" id="PF08075">
    <property type="entry name" value="NOPS"/>
    <property type="match status" value="1"/>
</dbReference>
<evidence type="ECO:0000256" key="3">
    <source>
        <dbReference type="PROSITE-ProRule" id="PRU00176"/>
    </source>
</evidence>
<evidence type="ECO:0000259" key="5">
    <source>
        <dbReference type="PROSITE" id="PS50102"/>
    </source>
</evidence>
<reference evidence="6" key="1">
    <citation type="submission" date="2020-11" db="EMBL/GenBank/DDBJ databases">
        <authorList>
            <person name="Tran Van P."/>
        </authorList>
    </citation>
    <scope>NUCLEOTIDE SEQUENCE</scope>
</reference>
<keyword evidence="2 3" id="KW-0694">RNA-binding</keyword>
<dbReference type="InterPro" id="IPR012677">
    <property type="entry name" value="Nucleotide-bd_a/b_plait_sf"/>
</dbReference>
<feature type="compositionally biased region" description="Basic and acidic residues" evidence="4">
    <location>
        <begin position="1"/>
        <end position="15"/>
    </location>
</feature>
<protein>
    <recommendedName>
        <fullName evidence="5">RRM domain-containing protein</fullName>
    </recommendedName>
</protein>
<dbReference type="FunFam" id="3.30.70.330:FF:000043">
    <property type="entry name" value="paraspeckle component 1 isoform X1"/>
    <property type="match status" value="1"/>
</dbReference>
<feature type="region of interest" description="Disordered" evidence="4">
    <location>
        <begin position="1"/>
        <end position="71"/>
    </location>
</feature>
<keyword evidence="7" id="KW-1185">Reference proteome</keyword>
<feature type="compositionally biased region" description="Polar residues" evidence="4">
    <location>
        <begin position="19"/>
        <end position="30"/>
    </location>
</feature>
<evidence type="ECO:0000313" key="7">
    <source>
        <dbReference type="Proteomes" id="UP000728032"/>
    </source>
</evidence>
<keyword evidence="1" id="KW-0677">Repeat</keyword>
<dbReference type="Gene3D" id="6.10.250.1170">
    <property type="match status" value="1"/>
</dbReference>
<dbReference type="PANTHER" id="PTHR23189">
    <property type="entry name" value="RNA RECOGNITION MOTIF-CONTAINING"/>
    <property type="match status" value="1"/>
</dbReference>
<dbReference type="InterPro" id="IPR012975">
    <property type="entry name" value="NOPS"/>
</dbReference>
<proteinExistence type="predicted"/>
<name>A0A7R9MMD4_9ACAR</name>
<accession>A0A7R9MMD4</accession>
<dbReference type="SMART" id="SM00360">
    <property type="entry name" value="RRM"/>
    <property type="match status" value="2"/>
</dbReference>
<feature type="non-terminal residue" evidence="6">
    <location>
        <position position="1"/>
    </location>
</feature>
<dbReference type="EMBL" id="CAJPVJ010029837">
    <property type="protein sequence ID" value="CAG2180035.1"/>
    <property type="molecule type" value="Genomic_DNA"/>
</dbReference>